<dbReference type="EMBL" id="CP163302">
    <property type="protein sequence ID" value="XDP44604.1"/>
    <property type="molecule type" value="Genomic_DNA"/>
</dbReference>
<accession>A0AB39L2S5</accession>
<dbReference type="GO" id="GO:0000166">
    <property type="term" value="F:nucleotide binding"/>
    <property type="evidence" value="ECO:0007669"/>
    <property type="project" value="InterPro"/>
</dbReference>
<evidence type="ECO:0000259" key="3">
    <source>
        <dbReference type="Pfam" id="PF02894"/>
    </source>
</evidence>
<feature type="domain" description="Gfo/Idh/MocA-like oxidoreductase N-terminal" evidence="2">
    <location>
        <begin position="6"/>
        <end position="126"/>
    </location>
</feature>
<dbReference type="InterPro" id="IPR051450">
    <property type="entry name" value="Gfo/Idh/MocA_Oxidoreductases"/>
</dbReference>
<dbReference type="RefSeq" id="WP_369045283.1">
    <property type="nucleotide sequence ID" value="NZ_CP163302.1"/>
</dbReference>
<dbReference type="Pfam" id="PF01408">
    <property type="entry name" value="GFO_IDH_MocA"/>
    <property type="match status" value="1"/>
</dbReference>
<name>A0AB39L2S5_9MICC</name>
<evidence type="ECO:0000313" key="4">
    <source>
        <dbReference type="EMBL" id="XDP44604.1"/>
    </source>
</evidence>
<evidence type="ECO:0000259" key="2">
    <source>
        <dbReference type="Pfam" id="PF01408"/>
    </source>
</evidence>
<dbReference type="SUPFAM" id="SSF55347">
    <property type="entry name" value="Glyceraldehyde-3-phosphate dehydrogenase-like, C-terminal domain"/>
    <property type="match status" value="1"/>
</dbReference>
<protein>
    <submittedName>
        <fullName evidence="4">Gfo/Idh/MocA family protein</fullName>
    </submittedName>
</protein>
<feature type="domain" description="Gfo/Idh/MocA-like oxidoreductase C-terminal" evidence="3">
    <location>
        <begin position="149"/>
        <end position="436"/>
    </location>
</feature>
<dbReference type="PANTHER" id="PTHR43377">
    <property type="entry name" value="BILIVERDIN REDUCTASE A"/>
    <property type="match status" value="1"/>
</dbReference>
<sequence length="458" mass="49614">MQAPKKYALAGTGSRAQMYIDALSGSHRDAGRVVAFVDTNEHRMAHYDSHAALASGTAPLHYTPDRLGEMFDVERPDALVVTSPDFTHAHYVTEALARGVDVVCEKPLTTSVEGLRSIVDAADAAARTSGAKLVVTFNYRYSPRNAAIREIIASGQIGKVTSVHFEWCLDTVHGADYFRRWHRNKANSGGLLVHKSTHHFDLVNWWLGDVPETVYAQGGLRFYGAANAAERGGAPRPQLSRDNPDRADPFNLDLAADPKLRALYLEGESDDGYLRDRDVFTEGIDIEDNLSLVVGYRGRASMAYTLVAHSPWEGYRVAINGTEGRVEIEVVERGSVAPDRHTLDPSAAVDPHLAGAAARPEGTLVRVQRLWEPARIVEIHEGEGGHGGGDAMLLDDVFRGPGVDPLHRQAGWGDGVRSVLVGIAGNESLRTGQAVRLADFGLPLVEGEAHTAEKAGAR</sequence>
<comment type="similarity">
    <text evidence="1">Belongs to the Gfo/Idh/MocA family.</text>
</comment>
<dbReference type="Gene3D" id="3.30.360.10">
    <property type="entry name" value="Dihydrodipicolinate Reductase, domain 2"/>
    <property type="match status" value="1"/>
</dbReference>
<reference evidence="4" key="1">
    <citation type="submission" date="2024-07" db="EMBL/GenBank/DDBJ databases">
        <authorList>
            <person name="fu j."/>
        </authorList>
    </citation>
    <scope>NUCLEOTIDE SEQUENCE</scope>
    <source>
        <strain evidence="4">P10A9</strain>
    </source>
</reference>
<dbReference type="InterPro" id="IPR036291">
    <property type="entry name" value="NAD(P)-bd_dom_sf"/>
</dbReference>
<dbReference type="Gene3D" id="3.40.50.720">
    <property type="entry name" value="NAD(P)-binding Rossmann-like Domain"/>
    <property type="match status" value="1"/>
</dbReference>
<dbReference type="PANTHER" id="PTHR43377:SF2">
    <property type="entry name" value="BINDING ROSSMANN FOLD OXIDOREDUCTASE, PUTATIVE (AFU_ORTHOLOGUE AFUA_4G00560)-RELATED"/>
    <property type="match status" value="1"/>
</dbReference>
<evidence type="ECO:0000256" key="1">
    <source>
        <dbReference type="ARBA" id="ARBA00010928"/>
    </source>
</evidence>
<dbReference type="InterPro" id="IPR004104">
    <property type="entry name" value="Gfo/Idh/MocA-like_OxRdtase_C"/>
</dbReference>
<dbReference type="KEGG" id="spue:AB5L97_15205"/>
<dbReference type="SUPFAM" id="SSF51735">
    <property type="entry name" value="NAD(P)-binding Rossmann-fold domains"/>
    <property type="match status" value="1"/>
</dbReference>
<dbReference type="InterPro" id="IPR000683">
    <property type="entry name" value="Gfo/Idh/MocA-like_OxRdtase_N"/>
</dbReference>
<proteinExistence type="inferred from homology"/>
<dbReference type="AlphaFoldDB" id="A0AB39L2S5"/>
<dbReference type="Pfam" id="PF02894">
    <property type="entry name" value="GFO_IDH_MocA_C"/>
    <property type="match status" value="1"/>
</dbReference>
<gene>
    <name evidence="4" type="ORF">AB5L97_15205</name>
</gene>
<organism evidence="4">
    <name type="scientific">Sinomonas puerhi</name>
    <dbReference type="NCBI Taxonomy" id="3238584"/>
    <lineage>
        <taxon>Bacteria</taxon>
        <taxon>Bacillati</taxon>
        <taxon>Actinomycetota</taxon>
        <taxon>Actinomycetes</taxon>
        <taxon>Micrococcales</taxon>
        <taxon>Micrococcaceae</taxon>
        <taxon>Sinomonas</taxon>
    </lineage>
</organism>